<feature type="region of interest" description="Disordered" evidence="1">
    <location>
        <begin position="79"/>
        <end position="200"/>
    </location>
</feature>
<evidence type="ECO:0000313" key="3">
    <source>
        <dbReference type="Proteomes" id="UP001273166"/>
    </source>
</evidence>
<protein>
    <submittedName>
        <fullName evidence="2">Uncharacterized protein</fullName>
    </submittedName>
</protein>
<sequence>MMNVDGVRGWGDKSQCAGSLAIGAVTMRRGEVERTLAKQRNYLRAVHEGVGPSVLATQLSAWAYVRGRRSCSREERQLVVGMRPIHGSTTPTAPARTQQRRWPGQKSHGACERAPSHRPSTQLPNRTPLPRSGNLDRQSIKSRYPPRSSSLPPSWLDVPQPLSPRHSEQAQHQQELCCRYLLPQAEHNNPRDPTPVPSSA</sequence>
<feature type="compositionally biased region" description="Polar residues" evidence="1">
    <location>
        <begin position="87"/>
        <end position="97"/>
    </location>
</feature>
<gene>
    <name evidence="2" type="ORF">B0T15DRAFT_68186</name>
</gene>
<evidence type="ECO:0000256" key="1">
    <source>
        <dbReference type="SAM" id="MobiDB-lite"/>
    </source>
</evidence>
<reference evidence="2" key="1">
    <citation type="journal article" date="2023" name="Mol. Phylogenet. Evol.">
        <title>Genome-scale phylogeny and comparative genomics of the fungal order Sordariales.</title>
        <authorList>
            <person name="Hensen N."/>
            <person name="Bonometti L."/>
            <person name="Westerberg I."/>
            <person name="Brannstrom I.O."/>
            <person name="Guillou S."/>
            <person name="Cros-Aarteil S."/>
            <person name="Calhoun S."/>
            <person name="Haridas S."/>
            <person name="Kuo A."/>
            <person name="Mondo S."/>
            <person name="Pangilinan J."/>
            <person name="Riley R."/>
            <person name="LaButti K."/>
            <person name="Andreopoulos B."/>
            <person name="Lipzen A."/>
            <person name="Chen C."/>
            <person name="Yan M."/>
            <person name="Daum C."/>
            <person name="Ng V."/>
            <person name="Clum A."/>
            <person name="Steindorff A."/>
            <person name="Ohm R.A."/>
            <person name="Martin F."/>
            <person name="Silar P."/>
            <person name="Natvig D.O."/>
            <person name="Lalanne C."/>
            <person name="Gautier V."/>
            <person name="Ament-Velasquez S.L."/>
            <person name="Kruys A."/>
            <person name="Hutchinson M.I."/>
            <person name="Powell A.J."/>
            <person name="Barry K."/>
            <person name="Miller A.N."/>
            <person name="Grigoriev I.V."/>
            <person name="Debuchy R."/>
            <person name="Gladieux P."/>
            <person name="Hiltunen Thoren M."/>
            <person name="Johannesson H."/>
        </authorList>
    </citation>
    <scope>NUCLEOTIDE SEQUENCE</scope>
    <source>
        <strain evidence="2">CBS 333.67</strain>
    </source>
</reference>
<dbReference type="RefSeq" id="XP_062727047.1">
    <property type="nucleotide sequence ID" value="XM_062871201.1"/>
</dbReference>
<dbReference type="GeneID" id="87890030"/>
<name>A0AAJ0M740_9PEZI</name>
<dbReference type="AlphaFoldDB" id="A0AAJ0M740"/>
<proteinExistence type="predicted"/>
<organism evidence="2 3">
    <name type="scientific">Chaetomium strumarium</name>
    <dbReference type="NCBI Taxonomy" id="1170767"/>
    <lineage>
        <taxon>Eukaryota</taxon>
        <taxon>Fungi</taxon>
        <taxon>Dikarya</taxon>
        <taxon>Ascomycota</taxon>
        <taxon>Pezizomycotina</taxon>
        <taxon>Sordariomycetes</taxon>
        <taxon>Sordariomycetidae</taxon>
        <taxon>Sordariales</taxon>
        <taxon>Chaetomiaceae</taxon>
        <taxon>Chaetomium</taxon>
    </lineage>
</organism>
<keyword evidence="3" id="KW-1185">Reference proteome</keyword>
<feature type="compositionally biased region" description="Low complexity" evidence="1">
    <location>
        <begin position="142"/>
        <end position="154"/>
    </location>
</feature>
<reference evidence="2" key="2">
    <citation type="submission" date="2023-06" db="EMBL/GenBank/DDBJ databases">
        <authorList>
            <consortium name="Lawrence Berkeley National Laboratory"/>
            <person name="Mondo S.J."/>
            <person name="Hensen N."/>
            <person name="Bonometti L."/>
            <person name="Westerberg I."/>
            <person name="Brannstrom I.O."/>
            <person name="Guillou S."/>
            <person name="Cros-Aarteil S."/>
            <person name="Calhoun S."/>
            <person name="Haridas S."/>
            <person name="Kuo A."/>
            <person name="Pangilinan J."/>
            <person name="Riley R."/>
            <person name="Labutti K."/>
            <person name="Andreopoulos B."/>
            <person name="Lipzen A."/>
            <person name="Chen C."/>
            <person name="Yanf M."/>
            <person name="Daum C."/>
            <person name="Ng V."/>
            <person name="Clum A."/>
            <person name="Steindorff A."/>
            <person name="Ohm R."/>
            <person name="Martin F."/>
            <person name="Silar P."/>
            <person name="Natvig D."/>
            <person name="Lalanne C."/>
            <person name="Gautier V."/>
            <person name="Ament-Velasquez S.L."/>
            <person name="Kruys A."/>
            <person name="Hutchinson M.I."/>
            <person name="Powell A.J."/>
            <person name="Barry K."/>
            <person name="Miller A.N."/>
            <person name="Grigoriev I.V."/>
            <person name="Debuchy R."/>
            <person name="Gladieux P."/>
            <person name="Thoren M.H."/>
            <person name="Johannesson H."/>
        </authorList>
    </citation>
    <scope>NUCLEOTIDE SEQUENCE</scope>
    <source>
        <strain evidence="2">CBS 333.67</strain>
    </source>
</reference>
<accession>A0AAJ0M740</accession>
<dbReference type="EMBL" id="JAUDZG010000001">
    <property type="protein sequence ID" value="KAK3311267.1"/>
    <property type="molecule type" value="Genomic_DNA"/>
</dbReference>
<dbReference type="Proteomes" id="UP001273166">
    <property type="component" value="Unassembled WGS sequence"/>
</dbReference>
<comment type="caution">
    <text evidence="2">The sequence shown here is derived from an EMBL/GenBank/DDBJ whole genome shotgun (WGS) entry which is preliminary data.</text>
</comment>
<evidence type="ECO:0000313" key="2">
    <source>
        <dbReference type="EMBL" id="KAK3311267.1"/>
    </source>
</evidence>